<feature type="domain" description="Outer membrane protein beta-barrel" evidence="2">
    <location>
        <begin position="57"/>
        <end position="216"/>
    </location>
</feature>
<dbReference type="Pfam" id="PF13505">
    <property type="entry name" value="OMP_b-brl"/>
    <property type="match status" value="1"/>
</dbReference>
<dbReference type="InterPro" id="IPR011250">
    <property type="entry name" value="OMP/PagP_B-barrel"/>
</dbReference>
<dbReference type="InterPro" id="IPR027385">
    <property type="entry name" value="Beta-barrel_OMP"/>
</dbReference>
<dbReference type="Gene3D" id="2.40.160.20">
    <property type="match status" value="1"/>
</dbReference>
<sequence>MPALFRVILAGGVIGGLSLLGGVVELSRVWAAESADVYVSVFLAGGFPDIHGMTLAGQNVSVVNARNQVGGGARVGLFPQFTERIVGIELEYFGTTGKLSASNSSGAEGGAHLTVLNSMVNLIVRRPTGAVRPYGGVGIGYSGGVLHRADFPGRANRDIDSTPGFAYQFLAGVQWDVSARTFLFVEYKHLVTGFHWKGVALDYQTNYAVGGIGWSF</sequence>
<keyword evidence="4" id="KW-1185">Reference proteome</keyword>
<dbReference type="AlphaFoldDB" id="A0A330L4P9"/>
<reference evidence="4" key="1">
    <citation type="submission" date="2018-04" db="EMBL/GenBank/DDBJ databases">
        <authorList>
            <person name="Lucker S."/>
            <person name="Sakoula D."/>
        </authorList>
    </citation>
    <scope>NUCLEOTIDE SEQUENCE [LARGE SCALE GENOMIC DNA]</scope>
</reference>
<dbReference type="InParanoid" id="A0A330L4P9"/>
<evidence type="ECO:0000256" key="1">
    <source>
        <dbReference type="ARBA" id="ARBA00022729"/>
    </source>
</evidence>
<name>A0A330L4P9_9BACT</name>
<dbReference type="Proteomes" id="UP000248168">
    <property type="component" value="Unassembled WGS sequence"/>
</dbReference>
<evidence type="ECO:0000313" key="3">
    <source>
        <dbReference type="EMBL" id="SPP64771.1"/>
    </source>
</evidence>
<accession>A0A330L4P9</accession>
<dbReference type="SUPFAM" id="SSF56925">
    <property type="entry name" value="OMPA-like"/>
    <property type="match status" value="1"/>
</dbReference>
<keyword evidence="1" id="KW-0732">Signal</keyword>
<evidence type="ECO:0000313" key="4">
    <source>
        <dbReference type="Proteomes" id="UP000248168"/>
    </source>
</evidence>
<protein>
    <recommendedName>
        <fullName evidence="2">Outer membrane protein beta-barrel domain-containing protein</fullName>
    </recommendedName>
</protein>
<dbReference type="EMBL" id="OUNR01000012">
    <property type="protein sequence ID" value="SPP64771.1"/>
    <property type="molecule type" value="Genomic_DNA"/>
</dbReference>
<evidence type="ECO:0000259" key="2">
    <source>
        <dbReference type="Pfam" id="PF13505"/>
    </source>
</evidence>
<proteinExistence type="predicted"/>
<organism evidence="3 4">
    <name type="scientific">Nitrospira lenta</name>
    <dbReference type="NCBI Taxonomy" id="1436998"/>
    <lineage>
        <taxon>Bacteria</taxon>
        <taxon>Pseudomonadati</taxon>
        <taxon>Nitrospirota</taxon>
        <taxon>Nitrospiria</taxon>
        <taxon>Nitrospirales</taxon>
        <taxon>Nitrospiraceae</taxon>
        <taxon>Nitrospira</taxon>
    </lineage>
</organism>
<gene>
    <name evidence="3" type="ORF">NITLEN_20411</name>
</gene>